<accession>A0A2U2N2B9</accession>
<dbReference type="GO" id="GO:0016887">
    <property type="term" value="F:ATP hydrolysis activity"/>
    <property type="evidence" value="ECO:0007669"/>
    <property type="project" value="InterPro"/>
</dbReference>
<dbReference type="OrthoDB" id="6336411at2"/>
<dbReference type="Gene3D" id="3.40.50.300">
    <property type="entry name" value="P-loop containing nucleotide triphosphate hydrolases"/>
    <property type="match status" value="1"/>
</dbReference>
<evidence type="ECO:0000256" key="4">
    <source>
        <dbReference type="ARBA" id="ARBA00022840"/>
    </source>
</evidence>
<gene>
    <name evidence="10" type="ORF">DEM34_09830</name>
</gene>
<keyword evidence="4" id="KW-0067">ATP-binding</keyword>
<dbReference type="GO" id="GO:0005886">
    <property type="term" value="C:plasma membrane"/>
    <property type="evidence" value="ECO:0007669"/>
    <property type="project" value="UniProtKB-SubCell"/>
</dbReference>
<protein>
    <submittedName>
        <fullName evidence="10">ABC transporter</fullName>
    </submittedName>
</protein>
<dbReference type="SUPFAM" id="SSF52540">
    <property type="entry name" value="P-loop containing nucleoside triphosphate hydrolases"/>
    <property type="match status" value="1"/>
</dbReference>
<keyword evidence="2 7" id="KW-0812">Transmembrane</keyword>
<dbReference type="SMART" id="SM00382">
    <property type="entry name" value="AAA"/>
    <property type="match status" value="1"/>
</dbReference>
<dbReference type="InterPro" id="IPR011527">
    <property type="entry name" value="ABC1_TM_dom"/>
</dbReference>
<dbReference type="InterPro" id="IPR027417">
    <property type="entry name" value="P-loop_NTPase"/>
</dbReference>
<dbReference type="PROSITE" id="PS00211">
    <property type="entry name" value="ABC_TRANSPORTER_1"/>
    <property type="match status" value="1"/>
</dbReference>
<evidence type="ECO:0000313" key="10">
    <source>
        <dbReference type="EMBL" id="PWG63139.1"/>
    </source>
</evidence>
<proteinExistence type="predicted"/>
<comment type="caution">
    <text evidence="10">The sequence shown here is derived from an EMBL/GenBank/DDBJ whole genome shotgun (WGS) entry which is preliminary data.</text>
</comment>
<dbReference type="Pfam" id="PF00005">
    <property type="entry name" value="ABC_tran"/>
    <property type="match status" value="1"/>
</dbReference>
<evidence type="ECO:0000256" key="1">
    <source>
        <dbReference type="ARBA" id="ARBA00004651"/>
    </source>
</evidence>
<feature type="transmembrane region" description="Helical" evidence="7">
    <location>
        <begin position="57"/>
        <end position="78"/>
    </location>
</feature>
<evidence type="ECO:0000256" key="6">
    <source>
        <dbReference type="ARBA" id="ARBA00023136"/>
    </source>
</evidence>
<evidence type="ECO:0000259" key="9">
    <source>
        <dbReference type="PROSITE" id="PS50929"/>
    </source>
</evidence>
<keyword evidence="11" id="KW-1185">Reference proteome</keyword>
<dbReference type="InterPro" id="IPR039421">
    <property type="entry name" value="Type_1_exporter"/>
</dbReference>
<comment type="subcellular location">
    <subcellularLocation>
        <location evidence="1">Cell membrane</location>
        <topology evidence="1">Multi-pass membrane protein</topology>
    </subcellularLocation>
</comment>
<reference evidence="10 11" key="1">
    <citation type="submission" date="2018-05" db="EMBL/GenBank/DDBJ databases">
        <title>Spiribacter halobius sp. nov., a moderately halophilic bacterium isolated from marine solar saltern.</title>
        <authorList>
            <person name="Zheng W.-S."/>
            <person name="Lu D.-C."/>
            <person name="Du Z.-J."/>
        </authorList>
    </citation>
    <scope>NUCLEOTIDE SEQUENCE [LARGE SCALE GENOMIC DNA]</scope>
    <source>
        <strain evidence="10 11">E85</strain>
    </source>
</reference>
<keyword evidence="6 7" id="KW-0472">Membrane</keyword>
<name>A0A2U2N2B9_9GAMM</name>
<dbReference type="GO" id="GO:0140359">
    <property type="term" value="F:ABC-type transporter activity"/>
    <property type="evidence" value="ECO:0007669"/>
    <property type="project" value="InterPro"/>
</dbReference>
<dbReference type="RefSeq" id="WP_109678639.1">
    <property type="nucleotide sequence ID" value="NZ_CP086615.1"/>
</dbReference>
<evidence type="ECO:0000256" key="3">
    <source>
        <dbReference type="ARBA" id="ARBA00022741"/>
    </source>
</evidence>
<organism evidence="10 11">
    <name type="scientific">Sediminicurvatus halobius</name>
    <dbReference type="NCBI Taxonomy" id="2182432"/>
    <lineage>
        <taxon>Bacteria</taxon>
        <taxon>Pseudomonadati</taxon>
        <taxon>Pseudomonadota</taxon>
        <taxon>Gammaproteobacteria</taxon>
        <taxon>Chromatiales</taxon>
        <taxon>Ectothiorhodospiraceae</taxon>
        <taxon>Sediminicurvatus</taxon>
    </lineage>
</organism>
<dbReference type="InterPro" id="IPR003593">
    <property type="entry name" value="AAA+_ATPase"/>
</dbReference>
<dbReference type="SUPFAM" id="SSF90123">
    <property type="entry name" value="ABC transporter transmembrane region"/>
    <property type="match status" value="1"/>
</dbReference>
<dbReference type="PANTHER" id="PTHR24221:SF654">
    <property type="entry name" value="ATP-BINDING CASSETTE SUB-FAMILY B MEMBER 6"/>
    <property type="match status" value="1"/>
</dbReference>
<dbReference type="InterPro" id="IPR036640">
    <property type="entry name" value="ABC1_TM_sf"/>
</dbReference>
<keyword evidence="3" id="KW-0547">Nucleotide-binding</keyword>
<dbReference type="GO" id="GO:0034040">
    <property type="term" value="F:ATPase-coupled lipid transmembrane transporter activity"/>
    <property type="evidence" value="ECO:0007669"/>
    <property type="project" value="TreeGrafter"/>
</dbReference>
<evidence type="ECO:0000259" key="8">
    <source>
        <dbReference type="PROSITE" id="PS50893"/>
    </source>
</evidence>
<feature type="domain" description="ABC transmembrane type-1" evidence="9">
    <location>
        <begin position="21"/>
        <end position="303"/>
    </location>
</feature>
<dbReference type="Proteomes" id="UP000245474">
    <property type="component" value="Unassembled WGS sequence"/>
</dbReference>
<dbReference type="InterPro" id="IPR017871">
    <property type="entry name" value="ABC_transporter-like_CS"/>
</dbReference>
<dbReference type="EMBL" id="QFFI01000013">
    <property type="protein sequence ID" value="PWG63139.1"/>
    <property type="molecule type" value="Genomic_DNA"/>
</dbReference>
<dbReference type="PROSITE" id="PS50893">
    <property type="entry name" value="ABC_TRANSPORTER_2"/>
    <property type="match status" value="1"/>
</dbReference>
<feature type="transmembrane region" description="Helical" evidence="7">
    <location>
        <begin position="253"/>
        <end position="284"/>
    </location>
</feature>
<evidence type="ECO:0000313" key="11">
    <source>
        <dbReference type="Proteomes" id="UP000245474"/>
    </source>
</evidence>
<evidence type="ECO:0000256" key="2">
    <source>
        <dbReference type="ARBA" id="ARBA00022692"/>
    </source>
</evidence>
<feature type="domain" description="ABC transporter" evidence="8">
    <location>
        <begin position="335"/>
        <end position="564"/>
    </location>
</feature>
<dbReference type="Gene3D" id="1.20.1560.10">
    <property type="entry name" value="ABC transporter type 1, transmembrane domain"/>
    <property type="match status" value="1"/>
</dbReference>
<sequence length="568" mass="59188">MSGRALALLRTLLAPHRGRVLAAVALALATTGAGLVPPALVGQAVDAGVLPGAPRAVLAAALGIAAAVMVAALARWALTRLAARLGEAVLAALRERVFTNVLRLPLAFHERSRTGGLVSRLTADVEAVGEVARNGAVETVVALLQLVLVVGVLVALSPPLAALLLLAGPPVWWLARWFQRRIGPAYRRYRDRVAETSARLQDGFAGEAELAASGARERQLRRTRSASRAERRTIAYGYALENRFFPGLELAELALVALVLVAGLVLGGVELVSVGVVAAFVLYLRDLFGPVEELSFWLDELQSAGAALDALAGLLAVPQPTAPDTGQRLPTRGGLALEGVRFAYGQGQDEIDGVDLTVAPGERLALVGPSGAGKTTLARLMARLLVPRAGTVRYGRVDLADVPPATVRERIVLAPQDGHLVSGTVADNLRLVAPEAEDATLEAALAGLGLGSRLPLARGVGPGGAWLSAGERQLLALARLALLDPAVVILDEATGALDAATEADVDVLLQRLLAGRTVIVIAHRLASAWRCDRVAVVEAGRIVEIGPPVTLAAGNGRFAELQRLARPA</sequence>
<keyword evidence="5 7" id="KW-1133">Transmembrane helix</keyword>
<dbReference type="AlphaFoldDB" id="A0A2U2N2B9"/>
<evidence type="ECO:0000256" key="7">
    <source>
        <dbReference type="SAM" id="Phobius"/>
    </source>
</evidence>
<evidence type="ECO:0000256" key="5">
    <source>
        <dbReference type="ARBA" id="ARBA00022989"/>
    </source>
</evidence>
<dbReference type="Pfam" id="PF00664">
    <property type="entry name" value="ABC_membrane"/>
    <property type="match status" value="1"/>
</dbReference>
<dbReference type="PROSITE" id="PS50929">
    <property type="entry name" value="ABC_TM1F"/>
    <property type="match status" value="1"/>
</dbReference>
<dbReference type="InterPro" id="IPR003439">
    <property type="entry name" value="ABC_transporter-like_ATP-bd"/>
</dbReference>
<dbReference type="GO" id="GO:0005524">
    <property type="term" value="F:ATP binding"/>
    <property type="evidence" value="ECO:0007669"/>
    <property type="project" value="UniProtKB-KW"/>
</dbReference>
<dbReference type="PANTHER" id="PTHR24221">
    <property type="entry name" value="ATP-BINDING CASSETTE SUB-FAMILY B"/>
    <property type="match status" value="1"/>
</dbReference>